<feature type="transmembrane region" description="Helical" evidence="1">
    <location>
        <begin position="104"/>
        <end position="125"/>
    </location>
</feature>
<keyword evidence="1" id="KW-0812">Transmembrane</keyword>
<organism evidence="2 3">
    <name type="scientific">Mycena metata</name>
    <dbReference type="NCBI Taxonomy" id="1033252"/>
    <lineage>
        <taxon>Eukaryota</taxon>
        <taxon>Fungi</taxon>
        <taxon>Dikarya</taxon>
        <taxon>Basidiomycota</taxon>
        <taxon>Agaricomycotina</taxon>
        <taxon>Agaricomycetes</taxon>
        <taxon>Agaricomycetidae</taxon>
        <taxon>Agaricales</taxon>
        <taxon>Marasmiineae</taxon>
        <taxon>Mycenaceae</taxon>
        <taxon>Mycena</taxon>
    </lineage>
</organism>
<protein>
    <recommendedName>
        <fullName evidence="4">Reverse transcriptase zinc-binding domain-containing protein</fullName>
    </recommendedName>
</protein>
<reference evidence="2" key="1">
    <citation type="submission" date="2023-03" db="EMBL/GenBank/DDBJ databases">
        <title>Massive genome expansion in bonnet fungi (Mycena s.s.) driven by repeated elements and novel gene families across ecological guilds.</title>
        <authorList>
            <consortium name="Lawrence Berkeley National Laboratory"/>
            <person name="Harder C.B."/>
            <person name="Miyauchi S."/>
            <person name="Viragh M."/>
            <person name="Kuo A."/>
            <person name="Thoen E."/>
            <person name="Andreopoulos B."/>
            <person name="Lu D."/>
            <person name="Skrede I."/>
            <person name="Drula E."/>
            <person name="Henrissat B."/>
            <person name="Morin E."/>
            <person name="Kohler A."/>
            <person name="Barry K."/>
            <person name="LaButti K."/>
            <person name="Morin E."/>
            <person name="Salamov A."/>
            <person name="Lipzen A."/>
            <person name="Mereny Z."/>
            <person name="Hegedus B."/>
            <person name="Baldrian P."/>
            <person name="Stursova M."/>
            <person name="Weitz H."/>
            <person name="Taylor A."/>
            <person name="Grigoriev I.V."/>
            <person name="Nagy L.G."/>
            <person name="Martin F."/>
            <person name="Kauserud H."/>
        </authorList>
    </citation>
    <scope>NUCLEOTIDE SEQUENCE</scope>
    <source>
        <strain evidence="2">CBHHK182m</strain>
    </source>
</reference>
<evidence type="ECO:0000313" key="3">
    <source>
        <dbReference type="Proteomes" id="UP001215598"/>
    </source>
</evidence>
<dbReference type="EMBL" id="JARKIB010000029">
    <property type="protein sequence ID" value="KAJ7763800.1"/>
    <property type="molecule type" value="Genomic_DNA"/>
</dbReference>
<dbReference type="Proteomes" id="UP001215598">
    <property type="component" value="Unassembled WGS sequence"/>
</dbReference>
<gene>
    <name evidence="2" type="ORF">B0H16DRAFT_1661741</name>
</gene>
<evidence type="ECO:0008006" key="4">
    <source>
        <dbReference type="Google" id="ProtNLM"/>
    </source>
</evidence>
<keyword evidence="3" id="KW-1185">Reference proteome</keyword>
<dbReference type="AlphaFoldDB" id="A0AAD7JJ29"/>
<comment type="caution">
    <text evidence="2">The sequence shown here is derived from an EMBL/GenBank/DDBJ whole genome shotgun (WGS) entry which is preliminary data.</text>
</comment>
<evidence type="ECO:0000256" key="1">
    <source>
        <dbReference type="SAM" id="Phobius"/>
    </source>
</evidence>
<keyword evidence="1" id="KW-1133">Transmembrane helix</keyword>
<sequence>MKAKPHRKSTFINLDRTRCAIQEISGYTPTDATIWKSIRSTNLQRLTREFLWKLGDFWSHIDHLDMMGQCHICRVPESLEHIAVECDAYGQSIVWNLTKQFGDWFWMHLGRLFAILVSIAWHLIWKLRVDRVMVNPNMPLNKDAIHNQWLKMVNAGLQRDRILTNKRRFGTLALKKQIVLNTWSGLLMDENSLPDDWISTRGF</sequence>
<accession>A0AAD7JJ29</accession>
<proteinExistence type="predicted"/>
<name>A0AAD7JJ29_9AGAR</name>
<evidence type="ECO:0000313" key="2">
    <source>
        <dbReference type="EMBL" id="KAJ7763800.1"/>
    </source>
</evidence>
<keyword evidence="1" id="KW-0472">Membrane</keyword>